<dbReference type="PANTHER" id="PTHR33710:SF64">
    <property type="entry name" value="ENDONUCLEASE_EXONUCLEASE_PHOSPHATASE DOMAIN-CONTAINING PROTEIN"/>
    <property type="match status" value="1"/>
</dbReference>
<dbReference type="Gene3D" id="3.60.10.10">
    <property type="entry name" value="Endonuclease/exonuclease/phosphatase"/>
    <property type="match status" value="1"/>
</dbReference>
<name>A5AYC0_VITVI</name>
<dbReference type="Pfam" id="PF14111">
    <property type="entry name" value="DUF4283"/>
    <property type="match status" value="1"/>
</dbReference>
<dbReference type="AlphaFoldDB" id="A5AYC0"/>
<evidence type="ECO:0000313" key="3">
    <source>
        <dbReference type="EMBL" id="CAN80562.1"/>
    </source>
</evidence>
<evidence type="ECO:0000259" key="2">
    <source>
        <dbReference type="Pfam" id="PF14111"/>
    </source>
</evidence>
<protein>
    <recommendedName>
        <fullName evidence="2">DUF4283 domain-containing protein</fullName>
    </recommendedName>
</protein>
<gene>
    <name evidence="3" type="ORF">VITISV_040289</name>
</gene>
<feature type="domain" description="DUF4283" evidence="2">
    <location>
        <begin position="67"/>
        <end position="133"/>
    </location>
</feature>
<feature type="region of interest" description="Disordered" evidence="1">
    <location>
        <begin position="134"/>
        <end position="170"/>
    </location>
</feature>
<dbReference type="SUPFAM" id="SSF56219">
    <property type="entry name" value="DNase I-like"/>
    <property type="match status" value="1"/>
</dbReference>
<dbReference type="InterPro" id="IPR036691">
    <property type="entry name" value="Endo/exonu/phosph_ase_sf"/>
</dbReference>
<dbReference type="InterPro" id="IPR025558">
    <property type="entry name" value="DUF4283"/>
</dbReference>
<accession>A5AYC0</accession>
<evidence type="ECO:0000256" key="1">
    <source>
        <dbReference type="SAM" id="MobiDB-lite"/>
    </source>
</evidence>
<dbReference type="PANTHER" id="PTHR33710">
    <property type="entry name" value="BNAC02G09200D PROTEIN"/>
    <property type="match status" value="1"/>
</dbReference>
<dbReference type="EMBL" id="AM440046">
    <property type="protein sequence ID" value="CAN80562.1"/>
    <property type="molecule type" value="Genomic_DNA"/>
</dbReference>
<feature type="region of interest" description="Disordered" evidence="1">
    <location>
        <begin position="1"/>
        <end position="20"/>
    </location>
</feature>
<sequence length="585" mass="66168">MSESEREREGEGVERESRAENRRKWKGISFGVESKVFEIGIEEKKGKPQVIIMESKRGWNPSLVRGDDLEKLGWLMASSWGLKGKLGLARLENGRVLLEFEFVEEARRVLISGKRLVGGLQVGLERWSPRLGCVEEDPSEAGPSSSALAEGMLGSKRDGGPSSQGPSMGENLKRVVDVGAGPAIGSSRSKGKGWAAVEGPSSLFGPSVLIRDSPGPAQTLLLDSGLSGKRKQQEETQLSTIDRALVEEASRYETVLNSWGLRVSRSSPSNSFSLGRTPEGEYYDHSGVLREDIQEGNMLRMLDADRSAESGNRCWDLVEVNCVDNKVQECGKWCCPGFHGSLWFFFQRRECLWEEIGAIRGIWEEPWCLGGDFNIILSQRERSRQGRITSAMRRFAQIIDDLGLVDLPLQEGLFTWSGGLNNQSWARLDRFLMTLSWLDQFSNVIQGRLPQPTSDHFPILLEGGGLRRGPFPFRFENMWLKEEGFKDLIRNWWQGIEVTGRASYRLVVKMKELKQNLKVWNRDVFERLESNKALALRQVDYWDLVESERSLTKEETVSKKEAKEWYTKWVSLEEIHGDSYQGSYG</sequence>
<organism evidence="3">
    <name type="scientific">Vitis vinifera</name>
    <name type="common">Grape</name>
    <dbReference type="NCBI Taxonomy" id="29760"/>
    <lineage>
        <taxon>Eukaryota</taxon>
        <taxon>Viridiplantae</taxon>
        <taxon>Streptophyta</taxon>
        <taxon>Embryophyta</taxon>
        <taxon>Tracheophyta</taxon>
        <taxon>Spermatophyta</taxon>
        <taxon>Magnoliopsida</taxon>
        <taxon>eudicotyledons</taxon>
        <taxon>Gunneridae</taxon>
        <taxon>Pentapetalae</taxon>
        <taxon>rosids</taxon>
        <taxon>Vitales</taxon>
        <taxon>Vitaceae</taxon>
        <taxon>Viteae</taxon>
        <taxon>Vitis</taxon>
    </lineage>
</organism>
<proteinExistence type="predicted"/>
<reference evidence="3" key="1">
    <citation type="journal article" date="2007" name="PLoS ONE">
        <title>The first genome sequence of an elite grapevine cultivar (Pinot noir Vitis vinifera L.): coping with a highly heterozygous genome.</title>
        <authorList>
            <person name="Velasco R."/>
            <person name="Zharkikh A."/>
            <person name="Troggio M."/>
            <person name="Cartwright D.A."/>
            <person name="Cestaro A."/>
            <person name="Pruss D."/>
            <person name="Pindo M."/>
            <person name="FitzGerald L.M."/>
            <person name="Vezzulli S."/>
            <person name="Reid J."/>
            <person name="Malacarne G."/>
            <person name="Iliev D."/>
            <person name="Coppola G."/>
            <person name="Wardell B."/>
            <person name="Micheletti D."/>
            <person name="Macalma T."/>
            <person name="Facci M."/>
            <person name="Mitchell J.T."/>
            <person name="Perazzolli M."/>
            <person name="Eldredge G."/>
            <person name="Gatto P."/>
            <person name="Oyzerski R."/>
            <person name="Moretto M."/>
            <person name="Gutin N."/>
            <person name="Stefanini M."/>
            <person name="Chen Y."/>
            <person name="Segala C."/>
            <person name="Davenport C."/>
            <person name="Dematte L."/>
            <person name="Mraz A."/>
            <person name="Battilana J."/>
            <person name="Stormo K."/>
            <person name="Costa F."/>
            <person name="Tao Q."/>
            <person name="Si-Ammour A."/>
            <person name="Harkins T."/>
            <person name="Lackey A."/>
            <person name="Perbost C."/>
            <person name="Taillon B."/>
            <person name="Stella A."/>
            <person name="Solovyev V."/>
            <person name="Fawcett J.A."/>
            <person name="Sterck L."/>
            <person name="Vandepoele K."/>
            <person name="Grando S.M."/>
            <person name="Toppo S."/>
            <person name="Moser C."/>
            <person name="Lanchbury J."/>
            <person name="Bogden R."/>
            <person name="Skolnick M."/>
            <person name="Sgaramella V."/>
            <person name="Bhatnagar S.K."/>
            <person name="Fontana P."/>
            <person name="Gutin A."/>
            <person name="Van de Peer Y."/>
            <person name="Salamini F."/>
            <person name="Viola R."/>
        </authorList>
    </citation>
    <scope>NUCLEOTIDE SEQUENCE</scope>
</reference>